<protein>
    <submittedName>
        <fullName evidence="2">Uncharacterized protein</fullName>
    </submittedName>
</protein>
<gene>
    <name evidence="2" type="ORF">KSP40_PGU009127</name>
</gene>
<evidence type="ECO:0000313" key="3">
    <source>
        <dbReference type="Proteomes" id="UP001412067"/>
    </source>
</evidence>
<sequence>MFFSCNRYLQSGANLQARKSLGYFLKEAWYRRGKANASIQYYDLAMHDLEVSLCMEGSVSGKSQINEDLQGERTRLKQRRKFDFPSPVLPAEPKSIAANESRSIAGALRSPDVAFTISQPLSAISPKEPWNSIPPPAAYPVDTPVQRRHSFRR</sequence>
<name>A0ABR2M0N2_9ASPA</name>
<reference evidence="2 3" key="1">
    <citation type="journal article" date="2022" name="Nat. Plants">
        <title>Genomes of leafy and leafless Platanthera orchids illuminate the evolution of mycoheterotrophy.</title>
        <authorList>
            <person name="Li M.H."/>
            <person name="Liu K.W."/>
            <person name="Li Z."/>
            <person name="Lu H.C."/>
            <person name="Ye Q.L."/>
            <person name="Zhang D."/>
            <person name="Wang J.Y."/>
            <person name="Li Y.F."/>
            <person name="Zhong Z.M."/>
            <person name="Liu X."/>
            <person name="Yu X."/>
            <person name="Liu D.K."/>
            <person name="Tu X.D."/>
            <person name="Liu B."/>
            <person name="Hao Y."/>
            <person name="Liao X.Y."/>
            <person name="Jiang Y.T."/>
            <person name="Sun W.H."/>
            <person name="Chen J."/>
            <person name="Chen Y.Q."/>
            <person name="Ai Y."/>
            <person name="Zhai J.W."/>
            <person name="Wu S.S."/>
            <person name="Zhou Z."/>
            <person name="Hsiao Y.Y."/>
            <person name="Wu W.L."/>
            <person name="Chen Y.Y."/>
            <person name="Lin Y.F."/>
            <person name="Hsu J.L."/>
            <person name="Li C.Y."/>
            <person name="Wang Z.W."/>
            <person name="Zhao X."/>
            <person name="Zhong W.Y."/>
            <person name="Ma X.K."/>
            <person name="Ma L."/>
            <person name="Huang J."/>
            <person name="Chen G.Z."/>
            <person name="Huang M.Z."/>
            <person name="Huang L."/>
            <person name="Peng D.H."/>
            <person name="Luo Y.B."/>
            <person name="Zou S.Q."/>
            <person name="Chen S.P."/>
            <person name="Lan S."/>
            <person name="Tsai W.C."/>
            <person name="Van de Peer Y."/>
            <person name="Liu Z.J."/>
        </authorList>
    </citation>
    <scope>NUCLEOTIDE SEQUENCE [LARGE SCALE GENOMIC DNA]</scope>
    <source>
        <strain evidence="2">Lor288</strain>
    </source>
</reference>
<dbReference type="PANTHER" id="PTHR47337">
    <property type="entry name" value="TETRATRICOPEPTIDE REPEAT (TPR)-LIKE SUPERFAMILY PROTEIN"/>
    <property type="match status" value="1"/>
</dbReference>
<feature type="region of interest" description="Disordered" evidence="1">
    <location>
        <begin position="126"/>
        <end position="153"/>
    </location>
</feature>
<evidence type="ECO:0000313" key="2">
    <source>
        <dbReference type="EMBL" id="KAK8956033.1"/>
    </source>
</evidence>
<accession>A0ABR2M0N2</accession>
<organism evidence="2 3">
    <name type="scientific">Platanthera guangdongensis</name>
    <dbReference type="NCBI Taxonomy" id="2320717"/>
    <lineage>
        <taxon>Eukaryota</taxon>
        <taxon>Viridiplantae</taxon>
        <taxon>Streptophyta</taxon>
        <taxon>Embryophyta</taxon>
        <taxon>Tracheophyta</taxon>
        <taxon>Spermatophyta</taxon>
        <taxon>Magnoliopsida</taxon>
        <taxon>Liliopsida</taxon>
        <taxon>Asparagales</taxon>
        <taxon>Orchidaceae</taxon>
        <taxon>Orchidoideae</taxon>
        <taxon>Orchideae</taxon>
        <taxon>Orchidinae</taxon>
        <taxon>Platanthera</taxon>
    </lineage>
</organism>
<proteinExistence type="predicted"/>
<dbReference type="PANTHER" id="PTHR47337:SF1">
    <property type="entry name" value="TETRATRICOPEPTIDE REPEAT (TPR)-LIKE SUPERFAMILY PROTEIN"/>
    <property type="match status" value="1"/>
</dbReference>
<keyword evidence="3" id="KW-1185">Reference proteome</keyword>
<evidence type="ECO:0000256" key="1">
    <source>
        <dbReference type="SAM" id="MobiDB-lite"/>
    </source>
</evidence>
<dbReference type="Proteomes" id="UP001412067">
    <property type="component" value="Unassembled WGS sequence"/>
</dbReference>
<comment type="caution">
    <text evidence="2">The sequence shown here is derived from an EMBL/GenBank/DDBJ whole genome shotgun (WGS) entry which is preliminary data.</text>
</comment>
<dbReference type="EMBL" id="JBBWWR010000013">
    <property type="protein sequence ID" value="KAK8956033.1"/>
    <property type="molecule type" value="Genomic_DNA"/>
</dbReference>